<reference evidence="1 2" key="1">
    <citation type="submission" date="2019-02" db="EMBL/GenBank/DDBJ databases">
        <title>Deep-cultivation of Planctomycetes and their phenomic and genomic characterization uncovers novel biology.</title>
        <authorList>
            <person name="Wiegand S."/>
            <person name="Jogler M."/>
            <person name="Boedeker C."/>
            <person name="Pinto D."/>
            <person name="Vollmers J."/>
            <person name="Rivas-Marin E."/>
            <person name="Kohn T."/>
            <person name="Peeters S.H."/>
            <person name="Heuer A."/>
            <person name="Rast P."/>
            <person name="Oberbeckmann S."/>
            <person name="Bunk B."/>
            <person name="Jeske O."/>
            <person name="Meyerdierks A."/>
            <person name="Storesund J.E."/>
            <person name="Kallscheuer N."/>
            <person name="Luecker S."/>
            <person name="Lage O.M."/>
            <person name="Pohl T."/>
            <person name="Merkel B.J."/>
            <person name="Hornburger P."/>
            <person name="Mueller R.-W."/>
            <person name="Bruemmer F."/>
            <person name="Labrenz M."/>
            <person name="Spormann A.M."/>
            <person name="Op den Camp H."/>
            <person name="Overmann J."/>
            <person name="Amann R."/>
            <person name="Jetten M.S.M."/>
            <person name="Mascher T."/>
            <person name="Medema M.H."/>
            <person name="Devos D.P."/>
            <person name="Kaster A.-K."/>
            <person name="Ovreas L."/>
            <person name="Rohde M."/>
            <person name="Galperin M.Y."/>
            <person name="Jogler C."/>
        </authorList>
    </citation>
    <scope>NUCLEOTIDE SEQUENCE [LARGE SCALE GENOMIC DNA]</scope>
    <source>
        <strain evidence="1 2">Pan189</strain>
    </source>
</reference>
<accession>A0A517QVX8</accession>
<dbReference type="AlphaFoldDB" id="A0A517QVX8"/>
<evidence type="ECO:0000313" key="1">
    <source>
        <dbReference type="EMBL" id="QDT35727.1"/>
    </source>
</evidence>
<evidence type="ECO:0008006" key="3">
    <source>
        <dbReference type="Google" id="ProtNLM"/>
    </source>
</evidence>
<dbReference type="InterPro" id="IPR025412">
    <property type="entry name" value="DUF4304"/>
</dbReference>
<dbReference type="Pfam" id="PF14137">
    <property type="entry name" value="DUF4304"/>
    <property type="match status" value="1"/>
</dbReference>
<dbReference type="EMBL" id="CP036268">
    <property type="protein sequence ID" value="QDT35727.1"/>
    <property type="molecule type" value="Genomic_DNA"/>
</dbReference>
<protein>
    <recommendedName>
        <fullName evidence="3">DUF4304 domain-containing protein</fullName>
    </recommendedName>
</protein>
<keyword evidence="2" id="KW-1185">Reference proteome</keyword>
<organism evidence="1 2">
    <name type="scientific">Stratiformator vulcanicus</name>
    <dbReference type="NCBI Taxonomy" id="2527980"/>
    <lineage>
        <taxon>Bacteria</taxon>
        <taxon>Pseudomonadati</taxon>
        <taxon>Planctomycetota</taxon>
        <taxon>Planctomycetia</taxon>
        <taxon>Planctomycetales</taxon>
        <taxon>Planctomycetaceae</taxon>
        <taxon>Stratiformator</taxon>
    </lineage>
</organism>
<proteinExistence type="predicted"/>
<name>A0A517QVX8_9PLAN</name>
<sequence>MHLALGALLTSVLNVPLLILKNMSDLKPVFAAAGPMLKELGFRKFGPTYTREYAESIQVVNFQKSHGGEKFFINIGARPKFLKLHGGVFPDPKKLKEYECCFRSRVDVRDEPGGAGFSYTEDPEWLADLADSLANAIEDELNLVSEYPGLVTRITLKEFKAQDETPILGGTRAINLRLFADIAFELGMLRRAKSFARESLKRCPPRANSLKYDLESLLQSIDSRQAERA</sequence>
<dbReference type="Proteomes" id="UP000317318">
    <property type="component" value="Chromosome"/>
</dbReference>
<dbReference type="KEGG" id="svp:Pan189_00800"/>
<evidence type="ECO:0000313" key="2">
    <source>
        <dbReference type="Proteomes" id="UP000317318"/>
    </source>
</evidence>
<gene>
    <name evidence="1" type="ORF">Pan189_00800</name>
</gene>